<accession>A0ABR9R3W8</accession>
<dbReference type="Pfam" id="PF00535">
    <property type="entry name" value="Glycos_transf_2"/>
    <property type="match status" value="1"/>
</dbReference>
<evidence type="ECO:0000313" key="2">
    <source>
        <dbReference type="EMBL" id="MBE5037848.1"/>
    </source>
</evidence>
<dbReference type="PANTHER" id="PTHR10859:SF91">
    <property type="entry name" value="DOLICHYL-PHOSPHATE BETA-GLUCOSYLTRANSFERASE"/>
    <property type="match status" value="1"/>
</dbReference>
<dbReference type="RefSeq" id="WP_193501502.1">
    <property type="nucleotide sequence ID" value="NZ_JADCKC010000002.1"/>
</dbReference>
<gene>
    <name evidence="2" type="ORF">INF35_08630</name>
</gene>
<feature type="domain" description="Glycosyltransferase 2-like" evidence="1">
    <location>
        <begin position="7"/>
        <end position="176"/>
    </location>
</feature>
<evidence type="ECO:0000259" key="1">
    <source>
        <dbReference type="Pfam" id="PF00535"/>
    </source>
</evidence>
<protein>
    <submittedName>
        <fullName evidence="2">Glycosyltransferase family 2 protein</fullName>
    </submittedName>
</protein>
<evidence type="ECO:0000313" key="3">
    <source>
        <dbReference type="Proteomes" id="UP000768567"/>
    </source>
</evidence>
<dbReference type="EMBL" id="JADCKC010000002">
    <property type="protein sequence ID" value="MBE5037848.1"/>
    <property type="molecule type" value="Genomic_DNA"/>
</dbReference>
<sequence length="265" mass="30589">MPKKFLIFIPAYNCEHQVPRVLDQLLDPRVQTFAGECIVVNNRSTDGTEEAVKAWMAAHPQAPVRLLRNDQNYGLGGSHKVAFGYAMDHGYDYLVVLHGDDQGDVRDLCPLVESGEYEKYDCCLGSRFMRGSRIQGYSALRIFGNYGFNWLFSLVTLHKITDLGSGLNLYRVESLKNRYYIKFPDTLYFNDCMILAQCHYKQKMLFFPISWREEDQVSNTKLTSFAMSLLRMCGQYLTGHKKFVEQEMRTKIIDDYSYQVVASNL</sequence>
<dbReference type="CDD" id="cd04179">
    <property type="entry name" value="DPM_DPG-synthase_like"/>
    <property type="match status" value="1"/>
</dbReference>
<dbReference type="Gene3D" id="3.90.550.10">
    <property type="entry name" value="Spore Coat Polysaccharide Biosynthesis Protein SpsA, Chain A"/>
    <property type="match status" value="1"/>
</dbReference>
<dbReference type="InterPro" id="IPR029044">
    <property type="entry name" value="Nucleotide-diphossugar_trans"/>
</dbReference>
<proteinExistence type="predicted"/>
<name>A0ABR9R3W8_9FIRM</name>
<dbReference type="Proteomes" id="UP000768567">
    <property type="component" value="Unassembled WGS sequence"/>
</dbReference>
<comment type="caution">
    <text evidence="2">The sequence shown here is derived from an EMBL/GenBank/DDBJ whole genome shotgun (WGS) entry which is preliminary data.</text>
</comment>
<dbReference type="SUPFAM" id="SSF53448">
    <property type="entry name" value="Nucleotide-diphospho-sugar transferases"/>
    <property type="match status" value="1"/>
</dbReference>
<dbReference type="InterPro" id="IPR001173">
    <property type="entry name" value="Glyco_trans_2-like"/>
</dbReference>
<organism evidence="2 3">
    <name type="scientific">Gemmiger gallinarum</name>
    <dbReference type="NCBI Taxonomy" id="2779354"/>
    <lineage>
        <taxon>Bacteria</taxon>
        <taxon>Bacillati</taxon>
        <taxon>Bacillota</taxon>
        <taxon>Clostridia</taxon>
        <taxon>Eubacteriales</taxon>
        <taxon>Gemmiger</taxon>
    </lineage>
</organism>
<keyword evidence="3" id="KW-1185">Reference proteome</keyword>
<reference evidence="2 3" key="1">
    <citation type="submission" date="2020-10" db="EMBL/GenBank/DDBJ databases">
        <title>ChiBAC.</title>
        <authorList>
            <person name="Zenner C."/>
            <person name="Hitch T.C.A."/>
            <person name="Clavel T."/>
        </authorList>
    </citation>
    <scope>NUCLEOTIDE SEQUENCE [LARGE SCALE GENOMIC DNA]</scope>
    <source>
        <strain evidence="2 3">DSM 109015</strain>
    </source>
</reference>
<dbReference type="PANTHER" id="PTHR10859">
    <property type="entry name" value="GLYCOSYL TRANSFERASE"/>
    <property type="match status" value="1"/>
</dbReference>